<name>A0A8R7QXY7_TRIUA</name>
<evidence type="ECO:0000313" key="3">
    <source>
        <dbReference type="EnsemblPlants" id="TuG1812G0600004315.01.T01.cds453757"/>
    </source>
</evidence>
<feature type="domain" description="Disease resistance R13L4/SHOC-2-like LRR" evidence="2">
    <location>
        <begin position="2"/>
        <end position="134"/>
    </location>
</feature>
<keyword evidence="1" id="KW-0677">Repeat</keyword>
<reference evidence="4" key="1">
    <citation type="journal article" date="2013" name="Nature">
        <title>Draft genome of the wheat A-genome progenitor Triticum urartu.</title>
        <authorList>
            <person name="Ling H.Q."/>
            <person name="Zhao S."/>
            <person name="Liu D."/>
            <person name="Wang J."/>
            <person name="Sun H."/>
            <person name="Zhang C."/>
            <person name="Fan H."/>
            <person name="Li D."/>
            <person name="Dong L."/>
            <person name="Tao Y."/>
            <person name="Gao C."/>
            <person name="Wu H."/>
            <person name="Li Y."/>
            <person name="Cui Y."/>
            <person name="Guo X."/>
            <person name="Zheng S."/>
            <person name="Wang B."/>
            <person name="Yu K."/>
            <person name="Liang Q."/>
            <person name="Yang W."/>
            <person name="Lou X."/>
            <person name="Chen J."/>
            <person name="Feng M."/>
            <person name="Jian J."/>
            <person name="Zhang X."/>
            <person name="Luo G."/>
            <person name="Jiang Y."/>
            <person name="Liu J."/>
            <person name="Wang Z."/>
            <person name="Sha Y."/>
            <person name="Zhang B."/>
            <person name="Wu H."/>
            <person name="Tang D."/>
            <person name="Shen Q."/>
            <person name="Xue P."/>
            <person name="Zou S."/>
            <person name="Wang X."/>
            <person name="Liu X."/>
            <person name="Wang F."/>
            <person name="Yang Y."/>
            <person name="An X."/>
            <person name="Dong Z."/>
            <person name="Zhang K."/>
            <person name="Zhang X."/>
            <person name="Luo M.C."/>
            <person name="Dvorak J."/>
            <person name="Tong Y."/>
            <person name="Wang J."/>
            <person name="Yang H."/>
            <person name="Li Z."/>
            <person name="Wang D."/>
            <person name="Zhang A."/>
            <person name="Wang J."/>
        </authorList>
    </citation>
    <scope>NUCLEOTIDE SEQUENCE</scope>
    <source>
        <strain evidence="4">cv. G1812</strain>
    </source>
</reference>
<dbReference type="Pfam" id="PF23598">
    <property type="entry name" value="LRR_14"/>
    <property type="match status" value="1"/>
</dbReference>
<reference evidence="3" key="3">
    <citation type="submission" date="2022-06" db="UniProtKB">
        <authorList>
            <consortium name="EnsemblPlants"/>
        </authorList>
    </citation>
    <scope>IDENTIFICATION</scope>
</reference>
<evidence type="ECO:0000313" key="4">
    <source>
        <dbReference type="Proteomes" id="UP000015106"/>
    </source>
</evidence>
<evidence type="ECO:0000256" key="1">
    <source>
        <dbReference type="ARBA" id="ARBA00022737"/>
    </source>
</evidence>
<organism evidence="3 4">
    <name type="scientific">Triticum urartu</name>
    <name type="common">Red wild einkorn</name>
    <name type="synonym">Crithodium urartu</name>
    <dbReference type="NCBI Taxonomy" id="4572"/>
    <lineage>
        <taxon>Eukaryota</taxon>
        <taxon>Viridiplantae</taxon>
        <taxon>Streptophyta</taxon>
        <taxon>Embryophyta</taxon>
        <taxon>Tracheophyta</taxon>
        <taxon>Spermatophyta</taxon>
        <taxon>Magnoliopsida</taxon>
        <taxon>Liliopsida</taxon>
        <taxon>Poales</taxon>
        <taxon>Poaceae</taxon>
        <taxon>BOP clade</taxon>
        <taxon>Pooideae</taxon>
        <taxon>Triticodae</taxon>
        <taxon>Triticeae</taxon>
        <taxon>Triticinae</taxon>
        <taxon>Triticum</taxon>
    </lineage>
</organism>
<proteinExistence type="predicted"/>
<dbReference type="Gramene" id="TuG1812G0600004315.01.T01">
    <property type="protein sequence ID" value="TuG1812G0600004315.01.T01.cds453757"/>
    <property type="gene ID" value="TuG1812G0600004315.01"/>
</dbReference>
<accession>A0A8R7QXY7</accession>
<dbReference type="Proteomes" id="UP000015106">
    <property type="component" value="Chromosome 6"/>
</dbReference>
<evidence type="ECO:0000259" key="2">
    <source>
        <dbReference type="Pfam" id="PF23598"/>
    </source>
</evidence>
<reference evidence="3" key="2">
    <citation type="submission" date="2018-03" db="EMBL/GenBank/DDBJ databases">
        <title>The Triticum urartu genome reveals the dynamic nature of wheat genome evolution.</title>
        <authorList>
            <person name="Ling H."/>
            <person name="Ma B."/>
            <person name="Shi X."/>
            <person name="Liu H."/>
            <person name="Dong L."/>
            <person name="Sun H."/>
            <person name="Cao Y."/>
            <person name="Gao Q."/>
            <person name="Zheng S."/>
            <person name="Li Y."/>
            <person name="Yu Y."/>
            <person name="Du H."/>
            <person name="Qi M."/>
            <person name="Li Y."/>
            <person name="Yu H."/>
            <person name="Cui Y."/>
            <person name="Wang N."/>
            <person name="Chen C."/>
            <person name="Wu H."/>
            <person name="Zhao Y."/>
            <person name="Zhang J."/>
            <person name="Li Y."/>
            <person name="Zhou W."/>
            <person name="Zhang B."/>
            <person name="Hu W."/>
            <person name="Eijk M."/>
            <person name="Tang J."/>
            <person name="Witsenboer H."/>
            <person name="Zhao S."/>
            <person name="Li Z."/>
            <person name="Zhang A."/>
            <person name="Wang D."/>
            <person name="Liang C."/>
        </authorList>
    </citation>
    <scope>NUCLEOTIDE SEQUENCE [LARGE SCALE GENOMIC DNA]</scope>
    <source>
        <strain evidence="3">cv. G1812</strain>
    </source>
</reference>
<dbReference type="AlphaFoldDB" id="A0A8R7QXY7"/>
<dbReference type="InterPro" id="IPR055414">
    <property type="entry name" value="LRR_R13L4/SHOC2-like"/>
</dbReference>
<keyword evidence="4" id="KW-1185">Reference proteome</keyword>
<sequence length="137" mass="14832">GLPVLRCLVLEIDGRENRNTSLTEEPEVTRVIVCGEVGFPCLRIFNYYSPIAGINFSFAAGAMPIVDDLSIAFNAAKTESVGTSGDFDLGIEYLPSLVKIRCYVYGYGDDSSRVEAAEAAIREAANAHPNRPTLDLV</sequence>
<protein>
    <recommendedName>
        <fullName evidence="2">Disease resistance R13L4/SHOC-2-like LRR domain-containing protein</fullName>
    </recommendedName>
</protein>
<dbReference type="EnsemblPlants" id="TuG1812G0600004315.01.T01">
    <property type="protein sequence ID" value="TuG1812G0600004315.01.T01.cds453757"/>
    <property type="gene ID" value="TuG1812G0600004315.01"/>
</dbReference>